<dbReference type="CDD" id="cd03755">
    <property type="entry name" value="proteasome_alpha_type_7"/>
    <property type="match status" value="1"/>
</dbReference>
<dbReference type="GO" id="GO:0005789">
    <property type="term" value="C:endoplasmic reticulum membrane"/>
    <property type="evidence" value="ECO:0007669"/>
    <property type="project" value="UniProtKB-SubCell"/>
</dbReference>
<dbReference type="Pfam" id="PF02518">
    <property type="entry name" value="HATPase_c"/>
    <property type="match status" value="1"/>
</dbReference>
<dbReference type="InterPro" id="IPR005467">
    <property type="entry name" value="His_kinase_dom"/>
</dbReference>
<dbReference type="InParanoid" id="A0A2P5EUY3"/>
<evidence type="ECO:0000256" key="6">
    <source>
        <dbReference type="ARBA" id="ARBA00022553"/>
    </source>
</evidence>
<dbReference type="PROSITE" id="PS50110">
    <property type="entry name" value="RESPONSE_REGULATORY"/>
    <property type="match status" value="1"/>
</dbReference>
<dbReference type="FunFam" id="3.60.20.10:FF:000004">
    <property type="entry name" value="Proteasome subunit alpha type-4"/>
    <property type="match status" value="1"/>
</dbReference>
<dbReference type="SMART" id="SM00387">
    <property type="entry name" value="HATPase_c"/>
    <property type="match status" value="1"/>
</dbReference>
<dbReference type="GO" id="GO:0019773">
    <property type="term" value="C:proteasome core complex, alpha-subunit complex"/>
    <property type="evidence" value="ECO:0007669"/>
    <property type="project" value="UniProtKB-UniRule"/>
</dbReference>
<feature type="compositionally biased region" description="Basic and acidic residues" evidence="15">
    <location>
        <begin position="978"/>
        <end position="987"/>
    </location>
</feature>
<sequence length="1464" mass="164172">MSSPLRKVFHTVTGFATSWRRNSTPRGRRVFHRDVEREEFQYASTYCLSSYYSVFVARLAIMVMLAILIGLLTILTWHFTKIYTAKSLNSLAYGLRHELLQRPILRMWNILNSTSEITTAQVKLSQYIIRRYSKPTTQAEQVELYESMRDVTWALFASRKALNAITINYRNGFVQAFHRDHRSNNTFYIYSDLSNYSISAGGAYDVNMLSSHQEWNDQAIHGNFSAIWYREPLDPITGDKIGKARPIPPEDLINIAGLSQVPDGVATWHVAVSKYSDSPMLSAALPVMDASNKSIVAVVGVTTALYSVGQLMKELVEFHSGHIYLTSQEGYLLATSTNAPLLRNSTEGPKLMMAVDSEDEIIRMGAEWLQRAYGNDFPPSHEVHIENAELGHQQYYIDSFFLKLKRLPLVGVIIIPRKYIMGKVDERAFKTLVILISASLCILVIGCICIFILTNGVSKEMKLRAELISHLDARRRAEASSNYKSQFLANMSHELRTPMAAVIGLLDILICDDCLTNEQYATVTQIRKCSTALLRLLNNILDLSKVESGKLVLEEAEFDLGRELEGLVDMFSVQCINHNVETVLDLSDDMPKLVQGDSARVVQIFANLISNSIKFTTSGHVILRGWCQNLNTISNTGKFALEQKKPRCAHKMKLRHQGNHTKETPKKDNKKILWFEVDDTGCGIDPSKWESVFESFEQADPSTTRTHGGTGLGLCIVRTLVNKMGGEIKVVKKSSPGTLMQLYLILNTPADSTEQHCHIDFAKHGLVVLLALHGSMSRLIMSQWLRRNGVFNIEASEWNELTQILRELFQGGNSVRSKGFETQFSLNENLRADLLNIYEMRNPYFLMVMDIALLDLSTDIWKEQLNFLDKYSGKAKFAWMLNHDTSNAIKMELRRKGHVLMVNKPLYKAKMVQILDAVIKEKNLELQRRSSSALRTTAKEVDLHECLEIDSTQFEIASSDESDMSDLGNSKSLSSFQMEEKQRERMTKLKSSKYQTVKNCLVELTNVYPDENNSRKKDQEQMAPKSHEAKDTKPESKNSTSPEKQLVNSHQKEQGNCFSTKSMNDQKSLEGLRILIAEDTPVLQRVATIMLEKMGAMVTAVGDGLQAVEALNCSLYAEEGTRESRFRDACTSSQEEKLNLPPFDLILMDCQMPKMDGYEATKAIRKSEEGTSLHIPIVALTAHAMSCDETKCLEVGMDAYLTKPIDYKLMAVRKGNAAVGVRGTDTIVLGVEKKSTAKLQDSRSVRKIVNLDDHIALACAGLKADARVLINKARIECQSHRLTVEDPVTVEYITRYIAGLQQKYTQSGGVRPFGLSTLIIGFDPYTGAPALYQTDPSGTFSAWKANATGRNSNSIREFLEKNYKETAGQETIKLAIRALLEIEEKKQAAADVLFQYSKFVMACIGNQVKPSDLRLHLMKEISGLPTSLKKEPSQTAASASPDAMGESSSSGTARLDKVDSFRAI</sequence>
<feature type="compositionally biased region" description="Polar residues" evidence="15">
    <location>
        <begin position="1037"/>
        <end position="1062"/>
    </location>
</feature>
<dbReference type="SUPFAM" id="SSF52172">
    <property type="entry name" value="CheY-like"/>
    <property type="match status" value="1"/>
</dbReference>
<protein>
    <recommendedName>
        <fullName evidence="4">histidine kinase</fullName>
        <ecNumber evidence="4">2.7.13.3</ecNumber>
    </recommendedName>
</protein>
<feature type="domain" description="Response regulatory" evidence="18">
    <location>
        <begin position="1073"/>
        <end position="1218"/>
    </location>
</feature>
<evidence type="ECO:0000256" key="13">
    <source>
        <dbReference type="PROSITE-ProRule" id="PRU00169"/>
    </source>
</evidence>
<dbReference type="SMART" id="SM00448">
    <property type="entry name" value="REC"/>
    <property type="match status" value="1"/>
</dbReference>
<gene>
    <name evidence="19" type="ORF">TorRG33x02_149020</name>
</gene>
<dbReference type="Gene3D" id="1.10.287.130">
    <property type="match status" value="1"/>
</dbReference>
<evidence type="ECO:0000259" key="17">
    <source>
        <dbReference type="PROSITE" id="PS50109"/>
    </source>
</evidence>
<feature type="transmembrane region" description="Helical" evidence="16">
    <location>
        <begin position="431"/>
        <end position="453"/>
    </location>
</feature>
<evidence type="ECO:0000256" key="14">
    <source>
        <dbReference type="PROSITE-ProRule" id="PRU00808"/>
    </source>
</evidence>
<dbReference type="Proteomes" id="UP000237000">
    <property type="component" value="Unassembled WGS sequence"/>
</dbReference>
<evidence type="ECO:0000256" key="8">
    <source>
        <dbReference type="ARBA" id="ARBA00022777"/>
    </source>
</evidence>
<dbReference type="GO" id="GO:0051603">
    <property type="term" value="P:proteolysis involved in protein catabolic process"/>
    <property type="evidence" value="ECO:0007669"/>
    <property type="project" value="InterPro"/>
</dbReference>
<dbReference type="InterPro" id="IPR036097">
    <property type="entry name" value="HisK_dim/P_sf"/>
</dbReference>
<feature type="region of interest" description="Disordered" evidence="15">
    <location>
        <begin position="1426"/>
        <end position="1464"/>
    </location>
</feature>
<accession>A0A2P5EUY3</accession>
<evidence type="ECO:0000256" key="4">
    <source>
        <dbReference type="ARBA" id="ARBA00012438"/>
    </source>
</evidence>
<dbReference type="OrthoDB" id="10266508at2759"/>
<evidence type="ECO:0000256" key="16">
    <source>
        <dbReference type="SAM" id="Phobius"/>
    </source>
</evidence>
<dbReference type="PROSITE" id="PS50109">
    <property type="entry name" value="HIS_KIN"/>
    <property type="match status" value="1"/>
</dbReference>
<dbReference type="InterPro" id="IPR001353">
    <property type="entry name" value="Proteasome_sua/b"/>
</dbReference>
<feature type="domain" description="Histidine kinase" evidence="17">
    <location>
        <begin position="490"/>
        <end position="748"/>
    </location>
</feature>
<feature type="region of interest" description="Disordered" evidence="15">
    <location>
        <begin position="958"/>
        <end position="990"/>
    </location>
</feature>
<evidence type="ECO:0000256" key="1">
    <source>
        <dbReference type="ARBA" id="ARBA00000085"/>
    </source>
</evidence>
<dbReference type="SUPFAM" id="SSF56235">
    <property type="entry name" value="N-terminal nucleophile aminohydrolases (Ntn hydrolases)"/>
    <property type="match status" value="1"/>
</dbReference>
<feature type="region of interest" description="Disordered" evidence="15">
    <location>
        <begin position="1008"/>
        <end position="1062"/>
    </location>
</feature>
<keyword evidence="5" id="KW-0963">Cytoplasm</keyword>
<feature type="compositionally biased region" description="Basic and acidic residues" evidence="15">
    <location>
        <begin position="1012"/>
        <end position="1036"/>
    </location>
</feature>
<dbReference type="PANTHER" id="PTHR43711">
    <property type="entry name" value="TWO-COMPONENT HISTIDINE KINASE"/>
    <property type="match status" value="1"/>
</dbReference>
<evidence type="ECO:0000313" key="20">
    <source>
        <dbReference type="Proteomes" id="UP000237000"/>
    </source>
</evidence>
<evidence type="ECO:0000256" key="10">
    <source>
        <dbReference type="ARBA" id="ARBA00022942"/>
    </source>
</evidence>
<evidence type="ECO:0000256" key="15">
    <source>
        <dbReference type="SAM" id="MobiDB-lite"/>
    </source>
</evidence>
<dbReference type="SUPFAM" id="SSF47384">
    <property type="entry name" value="Homodimeric domain of signal transducing histidine kinase"/>
    <property type="match status" value="1"/>
</dbReference>
<dbReference type="CDD" id="cd00082">
    <property type="entry name" value="HisKA"/>
    <property type="match status" value="1"/>
</dbReference>
<feature type="modified residue" description="4-aspartylphosphate" evidence="13">
    <location>
        <position position="1149"/>
    </location>
</feature>
<keyword evidence="11" id="KW-0902">Two-component regulatory system</keyword>
<dbReference type="Gene3D" id="3.60.20.10">
    <property type="entry name" value="Glutamine Phosphoribosylpyrophosphate, subunit 1, domain 1"/>
    <property type="match status" value="1"/>
</dbReference>
<dbReference type="InterPro" id="IPR003661">
    <property type="entry name" value="HisK_dim/P_dom"/>
</dbReference>
<dbReference type="InterPro" id="IPR004358">
    <property type="entry name" value="Sig_transdc_His_kin-like_C"/>
</dbReference>
<dbReference type="InterPro" id="IPR029055">
    <property type="entry name" value="Ntn_hydrolases_N"/>
</dbReference>
<comment type="caution">
    <text evidence="19">The sequence shown here is derived from an EMBL/GenBank/DDBJ whole genome shotgun (WGS) entry which is preliminary data.</text>
</comment>
<dbReference type="InterPro" id="IPR001789">
    <property type="entry name" value="Sig_transdc_resp-reg_receiver"/>
</dbReference>
<dbReference type="Gene3D" id="3.40.50.2300">
    <property type="match status" value="1"/>
</dbReference>
<dbReference type="Pfam" id="PF00072">
    <property type="entry name" value="Response_reg"/>
    <property type="match status" value="1"/>
</dbReference>
<comment type="similarity">
    <text evidence="14">Belongs to the peptidase T1A family.</text>
</comment>
<dbReference type="FunFam" id="1.10.287.130:FF:000025">
    <property type="entry name" value="Histidine kinase 1-like protein"/>
    <property type="match status" value="1"/>
</dbReference>
<keyword evidence="9" id="KW-0256">Endoplasmic reticulum</keyword>
<evidence type="ECO:0000256" key="5">
    <source>
        <dbReference type="ARBA" id="ARBA00022490"/>
    </source>
</evidence>
<keyword evidence="8" id="KW-0418">Kinase</keyword>
<reference evidence="20" key="1">
    <citation type="submission" date="2016-06" db="EMBL/GenBank/DDBJ databases">
        <title>Parallel loss of symbiosis genes in relatives of nitrogen-fixing non-legume Parasponia.</title>
        <authorList>
            <person name="Van Velzen R."/>
            <person name="Holmer R."/>
            <person name="Bu F."/>
            <person name="Rutten L."/>
            <person name="Van Zeijl A."/>
            <person name="Liu W."/>
            <person name="Santuari L."/>
            <person name="Cao Q."/>
            <person name="Sharma T."/>
            <person name="Shen D."/>
            <person name="Roswanjaya Y."/>
            <person name="Wardhani T."/>
            <person name="Kalhor M.S."/>
            <person name="Jansen J."/>
            <person name="Van den Hoogen J."/>
            <person name="Gungor B."/>
            <person name="Hartog M."/>
            <person name="Hontelez J."/>
            <person name="Verver J."/>
            <person name="Yang W.-C."/>
            <person name="Schijlen E."/>
            <person name="Repin R."/>
            <person name="Schilthuizen M."/>
            <person name="Schranz E."/>
            <person name="Heidstra R."/>
            <person name="Miyata K."/>
            <person name="Fedorova E."/>
            <person name="Kohlen W."/>
            <person name="Bisseling T."/>
            <person name="Smit S."/>
            <person name="Geurts R."/>
        </authorList>
    </citation>
    <scope>NUCLEOTIDE SEQUENCE [LARGE SCALE GENOMIC DNA]</scope>
    <source>
        <strain evidence="20">cv. RG33-2</strain>
    </source>
</reference>
<dbReference type="FunCoup" id="A0A2P5EUY3">
    <property type="interactions" value="13"/>
</dbReference>
<dbReference type="PRINTS" id="PR00344">
    <property type="entry name" value="BCTRLSENSOR"/>
</dbReference>
<dbReference type="CDD" id="cd17546">
    <property type="entry name" value="REC_hyHK_CKI1_RcsC-like"/>
    <property type="match status" value="1"/>
</dbReference>
<keyword evidence="16" id="KW-0472">Membrane</keyword>
<name>A0A2P5EUY3_TREOI</name>
<dbReference type="InterPro" id="IPR011006">
    <property type="entry name" value="CheY-like_superfamily"/>
</dbReference>
<dbReference type="SMART" id="SM00388">
    <property type="entry name" value="HisKA"/>
    <property type="match status" value="1"/>
</dbReference>
<dbReference type="EC" id="2.7.13.3" evidence="4"/>
<proteinExistence type="inferred from homology"/>
<evidence type="ECO:0000256" key="11">
    <source>
        <dbReference type="ARBA" id="ARBA00023012"/>
    </source>
</evidence>
<dbReference type="InterPro" id="IPR023332">
    <property type="entry name" value="Proteasome_alpha-type"/>
</dbReference>
<evidence type="ECO:0000313" key="19">
    <source>
        <dbReference type="EMBL" id="PON89359.1"/>
    </source>
</evidence>
<dbReference type="STRING" id="63057.A0A2P5EUY3"/>
<keyword evidence="6 13" id="KW-0597">Phosphoprotein</keyword>
<keyword evidence="16" id="KW-0812">Transmembrane</keyword>
<dbReference type="InterPro" id="IPR003594">
    <property type="entry name" value="HATPase_dom"/>
</dbReference>
<evidence type="ECO:0000256" key="7">
    <source>
        <dbReference type="ARBA" id="ARBA00022679"/>
    </source>
</evidence>
<keyword evidence="20" id="KW-1185">Reference proteome</keyword>
<dbReference type="Gene3D" id="3.30.565.10">
    <property type="entry name" value="Histidine kinase-like ATPase, C-terminal domain"/>
    <property type="match status" value="1"/>
</dbReference>
<dbReference type="PROSITE" id="PS51475">
    <property type="entry name" value="PROTEASOME_ALPHA_2"/>
    <property type="match status" value="1"/>
</dbReference>
<feature type="compositionally biased region" description="Polar residues" evidence="15">
    <location>
        <begin position="967"/>
        <end position="977"/>
    </location>
</feature>
<evidence type="ECO:0000256" key="12">
    <source>
        <dbReference type="ARBA" id="ARBA00023170"/>
    </source>
</evidence>
<evidence type="ECO:0000256" key="3">
    <source>
        <dbReference type="ARBA" id="ARBA00004496"/>
    </source>
</evidence>
<keyword evidence="7" id="KW-0808">Transferase</keyword>
<comment type="catalytic activity">
    <reaction evidence="1">
        <text>ATP + protein L-histidine = ADP + protein N-phospho-L-histidine.</text>
        <dbReference type="EC" id="2.7.13.3"/>
    </reaction>
</comment>
<evidence type="ECO:0000259" key="18">
    <source>
        <dbReference type="PROSITE" id="PS50110"/>
    </source>
</evidence>
<dbReference type="GO" id="GO:0000155">
    <property type="term" value="F:phosphorelay sensor kinase activity"/>
    <property type="evidence" value="ECO:0007669"/>
    <property type="project" value="InterPro"/>
</dbReference>
<organism evidence="19 20">
    <name type="scientific">Trema orientale</name>
    <name type="common">Charcoal tree</name>
    <name type="synonym">Celtis orientalis</name>
    <dbReference type="NCBI Taxonomy" id="63057"/>
    <lineage>
        <taxon>Eukaryota</taxon>
        <taxon>Viridiplantae</taxon>
        <taxon>Streptophyta</taxon>
        <taxon>Embryophyta</taxon>
        <taxon>Tracheophyta</taxon>
        <taxon>Spermatophyta</taxon>
        <taxon>Magnoliopsida</taxon>
        <taxon>eudicotyledons</taxon>
        <taxon>Gunneridae</taxon>
        <taxon>Pentapetalae</taxon>
        <taxon>rosids</taxon>
        <taxon>fabids</taxon>
        <taxon>Rosales</taxon>
        <taxon>Cannabaceae</taxon>
        <taxon>Trema</taxon>
    </lineage>
</organism>
<keyword evidence="10 14" id="KW-0647">Proteasome</keyword>
<dbReference type="PANTHER" id="PTHR43711:SF1">
    <property type="entry name" value="HISTIDINE KINASE 1"/>
    <property type="match status" value="1"/>
</dbReference>
<dbReference type="Pfam" id="PF00512">
    <property type="entry name" value="HisKA"/>
    <property type="match status" value="1"/>
</dbReference>
<keyword evidence="16" id="KW-1133">Transmembrane helix</keyword>
<feature type="transmembrane region" description="Helical" evidence="16">
    <location>
        <begin position="55"/>
        <end position="77"/>
    </location>
</feature>
<evidence type="ECO:0000256" key="9">
    <source>
        <dbReference type="ARBA" id="ARBA00022824"/>
    </source>
</evidence>
<dbReference type="InterPro" id="IPR036890">
    <property type="entry name" value="HATPase_C_sf"/>
</dbReference>
<dbReference type="InterPro" id="IPR050736">
    <property type="entry name" value="Sensor_HK_Regulatory"/>
</dbReference>
<comment type="subcellular location">
    <subcellularLocation>
        <location evidence="3">Cytoplasm</location>
    </subcellularLocation>
    <subcellularLocation>
        <location evidence="2">Endoplasmic reticulum membrane</location>
        <topology evidence="2">Multi-pass membrane protein</topology>
    </subcellularLocation>
</comment>
<dbReference type="SUPFAM" id="SSF55874">
    <property type="entry name" value="ATPase domain of HSP90 chaperone/DNA topoisomerase II/histidine kinase"/>
    <property type="match status" value="1"/>
</dbReference>
<dbReference type="Pfam" id="PF00227">
    <property type="entry name" value="Proteasome"/>
    <property type="match status" value="1"/>
</dbReference>
<feature type="compositionally biased region" description="Basic and acidic residues" evidence="15">
    <location>
        <begin position="1454"/>
        <end position="1464"/>
    </location>
</feature>
<evidence type="ECO:0000256" key="2">
    <source>
        <dbReference type="ARBA" id="ARBA00004477"/>
    </source>
</evidence>
<keyword evidence="12" id="KW-0675">Receptor</keyword>
<dbReference type="EMBL" id="JXTC01000095">
    <property type="protein sequence ID" value="PON89359.1"/>
    <property type="molecule type" value="Genomic_DNA"/>
</dbReference>